<proteinExistence type="predicted"/>
<sequence length="91" mass="9260">MAHGTVYLREDWAKAAVQGAGGVSGLASILGVNKGTASRHINRKAEASGRFIAAVLNRCSTTFNDAFEVVEDEPAPTPAEGSSGSRTGAAA</sequence>
<dbReference type="RefSeq" id="WP_204809287.1">
    <property type="nucleotide sequence ID" value="NZ_BAAAIY010000003.1"/>
</dbReference>
<accession>A0ABW1XAV2</accession>
<comment type="caution">
    <text evidence="2">The sequence shown here is derived from an EMBL/GenBank/DDBJ whole genome shotgun (WGS) entry which is preliminary data.</text>
</comment>
<reference evidence="3" key="1">
    <citation type="journal article" date="2019" name="Int. J. Syst. Evol. Microbiol.">
        <title>The Global Catalogue of Microorganisms (GCM) 10K type strain sequencing project: providing services to taxonomists for standard genome sequencing and annotation.</title>
        <authorList>
            <consortium name="The Broad Institute Genomics Platform"/>
            <consortium name="The Broad Institute Genome Sequencing Center for Infectious Disease"/>
            <person name="Wu L."/>
            <person name="Ma J."/>
        </authorList>
    </citation>
    <scope>NUCLEOTIDE SEQUENCE [LARGE SCALE GENOMIC DNA]</scope>
    <source>
        <strain evidence="3">CCUG 47105</strain>
    </source>
</reference>
<evidence type="ECO:0000313" key="2">
    <source>
        <dbReference type="EMBL" id="MFC6424693.1"/>
    </source>
</evidence>
<keyword evidence="3" id="KW-1185">Reference proteome</keyword>
<organism evidence="2 3">
    <name type="scientific">Oerskovia paurometabola</name>
    <dbReference type="NCBI Taxonomy" id="162170"/>
    <lineage>
        <taxon>Bacteria</taxon>
        <taxon>Bacillati</taxon>
        <taxon>Actinomycetota</taxon>
        <taxon>Actinomycetes</taxon>
        <taxon>Micrococcales</taxon>
        <taxon>Cellulomonadaceae</taxon>
        <taxon>Oerskovia</taxon>
    </lineage>
</organism>
<gene>
    <name evidence="2" type="ORF">ACFP71_07645</name>
</gene>
<name>A0ABW1XAV2_9CELL</name>
<dbReference type="EMBL" id="JBHSTM010000004">
    <property type="protein sequence ID" value="MFC6424693.1"/>
    <property type="molecule type" value="Genomic_DNA"/>
</dbReference>
<evidence type="ECO:0000256" key="1">
    <source>
        <dbReference type="SAM" id="MobiDB-lite"/>
    </source>
</evidence>
<evidence type="ECO:0000313" key="3">
    <source>
        <dbReference type="Proteomes" id="UP001596305"/>
    </source>
</evidence>
<dbReference type="Proteomes" id="UP001596305">
    <property type="component" value="Unassembled WGS sequence"/>
</dbReference>
<protein>
    <submittedName>
        <fullName evidence="2">Uncharacterized protein</fullName>
    </submittedName>
</protein>
<feature type="compositionally biased region" description="Polar residues" evidence="1">
    <location>
        <begin position="80"/>
        <end position="91"/>
    </location>
</feature>
<feature type="region of interest" description="Disordered" evidence="1">
    <location>
        <begin position="72"/>
        <end position="91"/>
    </location>
</feature>